<evidence type="ECO:0000256" key="5">
    <source>
        <dbReference type="ARBA" id="ARBA00022989"/>
    </source>
</evidence>
<keyword evidence="9" id="KW-1185">Reference proteome</keyword>
<accession>A0ABS5R3W3</accession>
<dbReference type="PANTHER" id="PTHR33884">
    <property type="entry name" value="UPF0410 PROTEIN YMGE"/>
    <property type="match status" value="1"/>
</dbReference>
<protein>
    <submittedName>
        <fullName evidence="8">GlsB/YeaQ/YmgE family stress response membrane protein</fullName>
    </submittedName>
</protein>
<gene>
    <name evidence="8" type="ORF">KIP89_04355</name>
</gene>
<evidence type="ECO:0000313" key="9">
    <source>
        <dbReference type="Proteomes" id="UP001166585"/>
    </source>
</evidence>
<dbReference type="RefSeq" id="WP_213754185.1">
    <property type="nucleotide sequence ID" value="NZ_JAHCQH010000014.1"/>
</dbReference>
<feature type="transmembrane region" description="Helical" evidence="7">
    <location>
        <begin position="57"/>
        <end position="80"/>
    </location>
</feature>
<name>A0ABS5R3W3_9HYPH</name>
<reference evidence="8" key="1">
    <citation type="submission" date="2021-05" db="EMBL/GenBank/DDBJ databases">
        <authorList>
            <person name="Sun Q."/>
            <person name="Inoue M."/>
        </authorList>
    </citation>
    <scope>NUCLEOTIDE SEQUENCE</scope>
    <source>
        <strain evidence="8">VKM B-3255</strain>
    </source>
</reference>
<dbReference type="Pfam" id="PF04226">
    <property type="entry name" value="Transgly_assoc"/>
    <property type="match status" value="1"/>
</dbReference>
<evidence type="ECO:0000256" key="4">
    <source>
        <dbReference type="ARBA" id="ARBA00022692"/>
    </source>
</evidence>
<dbReference type="PANTHER" id="PTHR33884:SF3">
    <property type="entry name" value="UPF0410 PROTEIN YMGE"/>
    <property type="match status" value="1"/>
</dbReference>
<evidence type="ECO:0000256" key="2">
    <source>
        <dbReference type="ARBA" id="ARBA00011006"/>
    </source>
</evidence>
<evidence type="ECO:0000256" key="3">
    <source>
        <dbReference type="ARBA" id="ARBA00022475"/>
    </source>
</evidence>
<dbReference type="Proteomes" id="UP001166585">
    <property type="component" value="Unassembled WGS sequence"/>
</dbReference>
<comment type="subcellular location">
    <subcellularLocation>
        <location evidence="1">Cell membrane</location>
        <topology evidence="1">Multi-pass membrane protein</topology>
    </subcellularLocation>
</comment>
<dbReference type="InterPro" id="IPR007341">
    <property type="entry name" value="Transgly_assoc"/>
</dbReference>
<keyword evidence="4 7" id="KW-0812">Transmembrane</keyword>
<organism evidence="8 9">
    <name type="scientific">Ancylobacter radicis</name>
    <dbReference type="NCBI Taxonomy" id="2836179"/>
    <lineage>
        <taxon>Bacteria</taxon>
        <taxon>Pseudomonadati</taxon>
        <taxon>Pseudomonadota</taxon>
        <taxon>Alphaproteobacteria</taxon>
        <taxon>Hyphomicrobiales</taxon>
        <taxon>Xanthobacteraceae</taxon>
        <taxon>Ancylobacter</taxon>
    </lineage>
</organism>
<proteinExistence type="inferred from homology"/>
<keyword evidence="5 7" id="KW-1133">Transmembrane helix</keyword>
<sequence>MTGVGIFGAIIIGIFAGWIAEKALGRSHGLFVNLIVGLVGSLLGAVLFSTLNINVQAGWIGSLIVSSVGAVVLLFLLGLLRR</sequence>
<evidence type="ECO:0000313" key="8">
    <source>
        <dbReference type="EMBL" id="MBS9476334.1"/>
    </source>
</evidence>
<comment type="similarity">
    <text evidence="2">Belongs to the UPF0410 family.</text>
</comment>
<feature type="transmembrane region" description="Helical" evidence="7">
    <location>
        <begin position="6"/>
        <end position="24"/>
    </location>
</feature>
<dbReference type="EMBL" id="JAHCQH010000014">
    <property type="protein sequence ID" value="MBS9476334.1"/>
    <property type="molecule type" value="Genomic_DNA"/>
</dbReference>
<keyword evidence="6 7" id="KW-0472">Membrane</keyword>
<keyword evidence="3" id="KW-1003">Cell membrane</keyword>
<evidence type="ECO:0000256" key="6">
    <source>
        <dbReference type="ARBA" id="ARBA00023136"/>
    </source>
</evidence>
<comment type="caution">
    <text evidence="8">The sequence shown here is derived from an EMBL/GenBank/DDBJ whole genome shotgun (WGS) entry which is preliminary data.</text>
</comment>
<feature type="transmembrane region" description="Helical" evidence="7">
    <location>
        <begin position="31"/>
        <end position="51"/>
    </location>
</feature>
<evidence type="ECO:0000256" key="1">
    <source>
        <dbReference type="ARBA" id="ARBA00004651"/>
    </source>
</evidence>
<evidence type="ECO:0000256" key="7">
    <source>
        <dbReference type="SAM" id="Phobius"/>
    </source>
</evidence>